<feature type="non-terminal residue" evidence="8">
    <location>
        <position position="505"/>
    </location>
</feature>
<dbReference type="EMBL" id="KZ819602">
    <property type="protein sequence ID" value="PWN37136.1"/>
    <property type="molecule type" value="Genomic_DNA"/>
</dbReference>
<feature type="transmembrane region" description="Helical" evidence="6">
    <location>
        <begin position="309"/>
        <end position="328"/>
    </location>
</feature>
<evidence type="ECO:0000256" key="2">
    <source>
        <dbReference type="ARBA" id="ARBA00022692"/>
    </source>
</evidence>
<dbReference type="InterPro" id="IPR004342">
    <property type="entry name" value="EXS_C"/>
</dbReference>
<proteinExistence type="predicted"/>
<feature type="region of interest" description="Disordered" evidence="5">
    <location>
        <begin position="376"/>
        <end position="423"/>
    </location>
</feature>
<sequence>FSVFLPPPFRIVFLIALGLLCWSANLRGLRRLGLDAESMMSSETKVRVLPHHRDHGEQLYRAHANVPAREMSRSNASSAALVGSADSELAVFFRHPGPQEAAAFHLGLSCFVWASICWVTYRVYAFKTIFYGGDQINGISNARGRHAQAIQGIAVLGVLAVAFWPGDVMYRPMRKAFGKQILSICKPSFVQRIHFSNVVLADILTSYARVFGELWLTMCFLWPKTDTPAWWNGKGSVAVPLLVSLPYFIRFRQCLSEYNVSTPSTKDGKRPLKPLLNAAKYASAFPVIWLSVLQGANIPGDGHFSRVNMFFYLWIGSVFINSFYSFWWDVTNDWGLEMLKWETWANTPSLVLRGVHSIHRRNTSAMPAYLSTARNRRASDTSSTTVVNETGNGIPNGAHERMSQHSHSNDTLRPGDSASNYTSHSRKKSYFLRPPEYVMLFPPIVYQLAVTSDLILRFAWSLKLSSHLHHIIELESTAFYLEALEILRRWGWSYLRIEWEACKRR</sequence>
<evidence type="ECO:0000256" key="4">
    <source>
        <dbReference type="ARBA" id="ARBA00023136"/>
    </source>
</evidence>
<dbReference type="PANTHER" id="PTHR10783:SF46">
    <property type="entry name" value="PROTEIN ERD1 HOMOLOG 2"/>
    <property type="match status" value="1"/>
</dbReference>
<name>A0A316VHX1_9BASI</name>
<dbReference type="RefSeq" id="XP_025357438.1">
    <property type="nucleotide sequence ID" value="XM_025495803.1"/>
</dbReference>
<feature type="non-terminal residue" evidence="8">
    <location>
        <position position="1"/>
    </location>
</feature>
<evidence type="ECO:0000256" key="6">
    <source>
        <dbReference type="SAM" id="Phobius"/>
    </source>
</evidence>
<dbReference type="Proteomes" id="UP000245771">
    <property type="component" value="Unassembled WGS sequence"/>
</dbReference>
<dbReference type="Pfam" id="PF03124">
    <property type="entry name" value="EXS"/>
    <property type="match status" value="1"/>
</dbReference>
<reference evidence="8 9" key="1">
    <citation type="journal article" date="2018" name="Mol. Biol. Evol.">
        <title>Broad Genomic Sampling Reveals a Smut Pathogenic Ancestry of the Fungal Clade Ustilaginomycotina.</title>
        <authorList>
            <person name="Kijpornyongpan T."/>
            <person name="Mondo S.J."/>
            <person name="Barry K."/>
            <person name="Sandor L."/>
            <person name="Lee J."/>
            <person name="Lipzen A."/>
            <person name="Pangilinan J."/>
            <person name="LaButti K."/>
            <person name="Hainaut M."/>
            <person name="Henrissat B."/>
            <person name="Grigoriev I.V."/>
            <person name="Spatafora J.W."/>
            <person name="Aime M.C."/>
        </authorList>
    </citation>
    <scope>NUCLEOTIDE SEQUENCE [LARGE SCALE GENOMIC DNA]</scope>
    <source>
        <strain evidence="8 9">MCA 3882</strain>
    </source>
</reference>
<dbReference type="GeneID" id="37017584"/>
<dbReference type="PANTHER" id="PTHR10783">
    <property type="entry name" value="XENOTROPIC AND POLYTROPIC RETROVIRUS RECEPTOR 1-RELATED"/>
    <property type="match status" value="1"/>
</dbReference>
<evidence type="ECO:0000256" key="1">
    <source>
        <dbReference type="ARBA" id="ARBA00004141"/>
    </source>
</evidence>
<dbReference type="InParanoid" id="A0A316VHX1"/>
<feature type="domain" description="EXS" evidence="7">
    <location>
        <begin position="230"/>
        <end position="505"/>
    </location>
</feature>
<feature type="compositionally biased region" description="Polar residues" evidence="5">
    <location>
        <begin position="411"/>
        <end position="423"/>
    </location>
</feature>
<evidence type="ECO:0000256" key="3">
    <source>
        <dbReference type="ARBA" id="ARBA00022989"/>
    </source>
</evidence>
<keyword evidence="4 6" id="KW-0472">Membrane</keyword>
<evidence type="ECO:0000313" key="8">
    <source>
        <dbReference type="EMBL" id="PWN37136.1"/>
    </source>
</evidence>
<protein>
    <submittedName>
        <fullName evidence="8">EXS-domain-containing protein</fullName>
    </submittedName>
</protein>
<feature type="transmembrane region" description="Helical" evidence="6">
    <location>
        <begin position="149"/>
        <end position="170"/>
    </location>
</feature>
<dbReference type="AlphaFoldDB" id="A0A316VHX1"/>
<evidence type="ECO:0000313" key="9">
    <source>
        <dbReference type="Proteomes" id="UP000245771"/>
    </source>
</evidence>
<feature type="transmembrane region" description="Helical" evidence="6">
    <location>
        <begin position="12"/>
        <end position="29"/>
    </location>
</feature>
<feature type="compositionally biased region" description="Polar residues" evidence="5">
    <location>
        <begin position="380"/>
        <end position="393"/>
    </location>
</feature>
<keyword evidence="9" id="KW-1185">Reference proteome</keyword>
<dbReference type="OrthoDB" id="2159384at2759"/>
<evidence type="ECO:0000259" key="7">
    <source>
        <dbReference type="PROSITE" id="PS51380"/>
    </source>
</evidence>
<organism evidence="8 9">
    <name type="scientific">Meira miltonrushii</name>
    <dbReference type="NCBI Taxonomy" id="1280837"/>
    <lineage>
        <taxon>Eukaryota</taxon>
        <taxon>Fungi</taxon>
        <taxon>Dikarya</taxon>
        <taxon>Basidiomycota</taxon>
        <taxon>Ustilaginomycotina</taxon>
        <taxon>Exobasidiomycetes</taxon>
        <taxon>Exobasidiales</taxon>
        <taxon>Brachybasidiaceae</taxon>
        <taxon>Meira</taxon>
    </lineage>
</organism>
<comment type="subcellular location">
    <subcellularLocation>
        <location evidence="1">Membrane</location>
        <topology evidence="1">Multi-pass membrane protein</topology>
    </subcellularLocation>
</comment>
<dbReference type="STRING" id="1280837.A0A316VHX1"/>
<keyword evidence="2 6" id="KW-0812">Transmembrane</keyword>
<dbReference type="GO" id="GO:0016020">
    <property type="term" value="C:membrane"/>
    <property type="evidence" value="ECO:0007669"/>
    <property type="project" value="UniProtKB-SubCell"/>
</dbReference>
<keyword evidence="3 6" id="KW-1133">Transmembrane helix</keyword>
<gene>
    <name evidence="8" type="ORF">FA14DRAFT_107281</name>
</gene>
<feature type="compositionally biased region" description="Basic and acidic residues" evidence="5">
    <location>
        <begin position="398"/>
        <end position="410"/>
    </location>
</feature>
<dbReference type="FunCoup" id="A0A316VHX1">
    <property type="interactions" value="207"/>
</dbReference>
<dbReference type="PROSITE" id="PS51380">
    <property type="entry name" value="EXS"/>
    <property type="match status" value="1"/>
</dbReference>
<dbReference type="GO" id="GO:0005737">
    <property type="term" value="C:cytoplasm"/>
    <property type="evidence" value="ECO:0007669"/>
    <property type="project" value="TreeGrafter"/>
</dbReference>
<evidence type="ECO:0000256" key="5">
    <source>
        <dbReference type="SAM" id="MobiDB-lite"/>
    </source>
</evidence>
<feature type="transmembrane region" description="Helical" evidence="6">
    <location>
        <begin position="102"/>
        <end position="121"/>
    </location>
</feature>
<accession>A0A316VHX1</accession>